<sequence>MERFFTKIVGGSESRGRSLMIILIVLGFVYMGLQLYTTFNKPIDEKYYYDPVNDGVNDVNDIN</sequence>
<dbReference type="AlphaFoldDB" id="A0A2H0BID5"/>
<keyword evidence="1" id="KW-0812">Transmembrane</keyword>
<dbReference type="EMBL" id="PCSU01000017">
    <property type="protein sequence ID" value="PIP56760.1"/>
    <property type="molecule type" value="Genomic_DNA"/>
</dbReference>
<keyword evidence="1" id="KW-1133">Transmembrane helix</keyword>
<reference evidence="2 3" key="1">
    <citation type="submission" date="2017-09" db="EMBL/GenBank/DDBJ databases">
        <title>Depth-based differentiation of microbial function through sediment-hosted aquifers and enrichment of novel symbionts in the deep terrestrial subsurface.</title>
        <authorList>
            <person name="Probst A.J."/>
            <person name="Ladd B."/>
            <person name="Jarett J.K."/>
            <person name="Geller-Mcgrath D.E."/>
            <person name="Sieber C.M."/>
            <person name="Emerson J.B."/>
            <person name="Anantharaman K."/>
            <person name="Thomas B.C."/>
            <person name="Malmstrom R."/>
            <person name="Stieglmeier M."/>
            <person name="Klingl A."/>
            <person name="Woyke T."/>
            <person name="Ryan C.M."/>
            <person name="Banfield J.F."/>
        </authorList>
    </citation>
    <scope>NUCLEOTIDE SEQUENCE [LARGE SCALE GENOMIC DNA]</scope>
    <source>
        <strain evidence="2">CG22_combo_CG10-13_8_21_14_all_39_12</strain>
    </source>
</reference>
<comment type="caution">
    <text evidence="2">The sequence shown here is derived from an EMBL/GenBank/DDBJ whole genome shotgun (WGS) entry which is preliminary data.</text>
</comment>
<keyword evidence="1" id="KW-0472">Membrane</keyword>
<protein>
    <submittedName>
        <fullName evidence="2">Uncharacterized protein</fullName>
    </submittedName>
</protein>
<name>A0A2H0BID5_UNCKA</name>
<proteinExistence type="predicted"/>
<dbReference type="Proteomes" id="UP000228495">
    <property type="component" value="Unassembled WGS sequence"/>
</dbReference>
<evidence type="ECO:0000256" key="1">
    <source>
        <dbReference type="SAM" id="Phobius"/>
    </source>
</evidence>
<evidence type="ECO:0000313" key="2">
    <source>
        <dbReference type="EMBL" id="PIP56760.1"/>
    </source>
</evidence>
<accession>A0A2H0BID5</accession>
<gene>
    <name evidence="2" type="ORF">COX05_01285</name>
</gene>
<feature type="transmembrane region" description="Helical" evidence="1">
    <location>
        <begin position="20"/>
        <end position="39"/>
    </location>
</feature>
<organism evidence="2 3">
    <name type="scientific">candidate division WWE3 bacterium CG22_combo_CG10-13_8_21_14_all_39_12</name>
    <dbReference type="NCBI Taxonomy" id="1975094"/>
    <lineage>
        <taxon>Bacteria</taxon>
        <taxon>Katanobacteria</taxon>
    </lineage>
</organism>
<evidence type="ECO:0000313" key="3">
    <source>
        <dbReference type="Proteomes" id="UP000228495"/>
    </source>
</evidence>